<keyword evidence="6" id="KW-1185">Reference proteome</keyword>
<dbReference type="SMART" id="SM00822">
    <property type="entry name" value="PKS_KR"/>
    <property type="match status" value="1"/>
</dbReference>
<dbReference type="InterPro" id="IPR020904">
    <property type="entry name" value="Sc_DH/Rdtase_CS"/>
</dbReference>
<dbReference type="PRINTS" id="PR00081">
    <property type="entry name" value="GDHRDH"/>
</dbReference>
<dbReference type="Pfam" id="PF00106">
    <property type="entry name" value="adh_short"/>
    <property type="match status" value="1"/>
</dbReference>
<dbReference type="PANTHER" id="PTHR44196:SF1">
    <property type="entry name" value="DEHYDROGENASE_REDUCTASE SDR FAMILY MEMBER 7B"/>
    <property type="match status" value="1"/>
</dbReference>
<dbReference type="GO" id="GO:0016491">
    <property type="term" value="F:oxidoreductase activity"/>
    <property type="evidence" value="ECO:0007669"/>
    <property type="project" value="UniProtKB-KW"/>
</dbReference>
<dbReference type="AlphaFoldDB" id="W8F9P9"/>
<dbReference type="eggNOG" id="COG0300">
    <property type="taxonomic scope" value="Bacteria"/>
</dbReference>
<evidence type="ECO:0000256" key="1">
    <source>
        <dbReference type="ARBA" id="ARBA00006484"/>
    </source>
</evidence>
<evidence type="ECO:0000256" key="2">
    <source>
        <dbReference type="ARBA" id="ARBA00023002"/>
    </source>
</evidence>
<evidence type="ECO:0000313" key="5">
    <source>
        <dbReference type="EMBL" id="AHJ98410.1"/>
    </source>
</evidence>
<dbReference type="HOGENOM" id="CLU_010194_2_1_10"/>
<evidence type="ECO:0000313" key="6">
    <source>
        <dbReference type="Proteomes" id="UP000019423"/>
    </source>
</evidence>
<dbReference type="PRINTS" id="PR00080">
    <property type="entry name" value="SDRFAMILY"/>
</dbReference>
<dbReference type="GO" id="GO:0016020">
    <property type="term" value="C:membrane"/>
    <property type="evidence" value="ECO:0007669"/>
    <property type="project" value="TreeGrafter"/>
</dbReference>
<dbReference type="InterPro" id="IPR002347">
    <property type="entry name" value="SDR_fam"/>
</dbReference>
<dbReference type="SUPFAM" id="SSF51735">
    <property type="entry name" value="NAD(P)-binding Rossmann-fold domains"/>
    <property type="match status" value="1"/>
</dbReference>
<dbReference type="Gene3D" id="3.40.50.720">
    <property type="entry name" value="NAD(P)-binding Rossmann-like Domain"/>
    <property type="match status" value="1"/>
</dbReference>
<dbReference type="PANTHER" id="PTHR44196">
    <property type="entry name" value="DEHYDROGENASE/REDUCTASE SDR FAMILY MEMBER 7B"/>
    <property type="match status" value="1"/>
</dbReference>
<sequence length="296" mass="32135">MRLYADGLPKIPVVLPAFYCGFLTPSSLMKDKVVLITGGTSGIGRATALAFGQAGARVAITGRDETRLQSTAEELVRLDIQHLTIRADVGVEADSERAVRETVAAFGRLDVLINNAGISMRALFRDADLDVIRQLMQTNFFGTVYATKFALPHITQVKGSIVGISSIAGYRGLPGRTGYSASKFAMHGFLEALRTELLPQGVHVLLACPGFTASNIRNVALAADGSRQGESPRDEQKMMSSEEVAGYLVAAVRERRRDLVLTSTGKLTVFLNKWLPGLADKLVLNHFRKEEPDFVL</sequence>
<reference evidence="5 6" key="1">
    <citation type="submission" date="2014-01" db="EMBL/GenBank/DDBJ databases">
        <title>Complete genome sequence of ionizing-radiation resistance bacterium Hymenobacter swuensis DY53.</title>
        <authorList>
            <person name="Jung J.-H."/>
            <person name="Jeong S.-W."/>
            <person name="Joe M.-H."/>
            <person name="Cho y.-j."/>
            <person name="Kim M.-K."/>
            <person name="Lim S.-Y."/>
        </authorList>
    </citation>
    <scope>NUCLEOTIDE SEQUENCE [LARGE SCALE GENOMIC DNA]</scope>
    <source>
        <strain evidence="5 6">DY53</strain>
    </source>
</reference>
<comment type="similarity">
    <text evidence="1 3">Belongs to the short-chain dehydrogenases/reductases (SDR) family.</text>
</comment>
<dbReference type="STRING" id="1227739.Hsw_2815"/>
<accession>W8F9P9</accession>
<dbReference type="FunFam" id="3.40.50.720:FF:000084">
    <property type="entry name" value="Short-chain dehydrogenase reductase"/>
    <property type="match status" value="1"/>
</dbReference>
<name>W8F9P9_9BACT</name>
<dbReference type="InterPro" id="IPR036291">
    <property type="entry name" value="NAD(P)-bd_dom_sf"/>
</dbReference>
<evidence type="ECO:0000256" key="3">
    <source>
        <dbReference type="RuleBase" id="RU000363"/>
    </source>
</evidence>
<feature type="domain" description="Ketoreductase" evidence="4">
    <location>
        <begin position="32"/>
        <end position="214"/>
    </location>
</feature>
<dbReference type="KEGG" id="hsw:Hsw_2815"/>
<dbReference type="NCBIfam" id="NF004825">
    <property type="entry name" value="PRK06181.1"/>
    <property type="match status" value="1"/>
</dbReference>
<dbReference type="Proteomes" id="UP000019423">
    <property type="component" value="Chromosome"/>
</dbReference>
<dbReference type="PROSITE" id="PS00061">
    <property type="entry name" value="ADH_SHORT"/>
    <property type="match status" value="1"/>
</dbReference>
<protein>
    <submittedName>
        <fullName evidence="5">Short-chain dehydrogenase/reductase SDR</fullName>
    </submittedName>
</protein>
<proteinExistence type="inferred from homology"/>
<evidence type="ECO:0000259" key="4">
    <source>
        <dbReference type="SMART" id="SM00822"/>
    </source>
</evidence>
<organism evidence="5 6">
    <name type="scientific">Hymenobacter swuensis DY53</name>
    <dbReference type="NCBI Taxonomy" id="1227739"/>
    <lineage>
        <taxon>Bacteria</taxon>
        <taxon>Pseudomonadati</taxon>
        <taxon>Bacteroidota</taxon>
        <taxon>Cytophagia</taxon>
        <taxon>Cytophagales</taxon>
        <taxon>Hymenobacteraceae</taxon>
        <taxon>Hymenobacter</taxon>
    </lineage>
</organism>
<dbReference type="PATRIC" id="fig|1227739.3.peg.2999"/>
<gene>
    <name evidence="5" type="ORF">Hsw_2815</name>
</gene>
<dbReference type="InterPro" id="IPR057326">
    <property type="entry name" value="KR_dom"/>
</dbReference>
<keyword evidence="2" id="KW-0560">Oxidoreductase</keyword>
<dbReference type="EMBL" id="CP007145">
    <property type="protein sequence ID" value="AHJ98410.1"/>
    <property type="molecule type" value="Genomic_DNA"/>
</dbReference>